<feature type="compositionally biased region" description="Low complexity" evidence="1">
    <location>
        <begin position="808"/>
        <end position="817"/>
    </location>
</feature>
<dbReference type="PANTHER" id="PTHR21469:SF4">
    <property type="entry name" value="EXOPHILIN-5"/>
    <property type="match status" value="1"/>
</dbReference>
<feature type="region of interest" description="Disordered" evidence="1">
    <location>
        <begin position="154"/>
        <end position="176"/>
    </location>
</feature>
<feature type="region of interest" description="Disordered" evidence="1">
    <location>
        <begin position="312"/>
        <end position="337"/>
    </location>
</feature>
<dbReference type="Gene3D" id="6.10.250.3000">
    <property type="match status" value="1"/>
</dbReference>
<feature type="domain" description="RabBD" evidence="2">
    <location>
        <begin position="8"/>
        <end position="64"/>
    </location>
</feature>
<feature type="region of interest" description="Disordered" evidence="1">
    <location>
        <begin position="1339"/>
        <end position="1391"/>
    </location>
</feature>
<feature type="compositionally biased region" description="Basic and acidic residues" evidence="1">
    <location>
        <begin position="1557"/>
        <end position="1571"/>
    </location>
</feature>
<name>A0A6J0UL41_9SAUR</name>
<feature type="compositionally biased region" description="Low complexity" evidence="1">
    <location>
        <begin position="1787"/>
        <end position="1798"/>
    </location>
</feature>
<dbReference type="RefSeq" id="XP_020658809.2">
    <property type="nucleotide sequence ID" value="XM_020803150.2"/>
</dbReference>
<dbReference type="CTD" id="23086"/>
<dbReference type="GO" id="GO:0006886">
    <property type="term" value="P:intracellular protein transport"/>
    <property type="evidence" value="ECO:0007669"/>
    <property type="project" value="InterPro"/>
</dbReference>
<feature type="region of interest" description="Disordered" evidence="1">
    <location>
        <begin position="127"/>
        <end position="146"/>
    </location>
</feature>
<feature type="region of interest" description="Disordered" evidence="1">
    <location>
        <begin position="1149"/>
        <end position="1191"/>
    </location>
</feature>
<dbReference type="InterPro" id="IPR010911">
    <property type="entry name" value="Rab_BD"/>
</dbReference>
<feature type="compositionally biased region" description="Polar residues" evidence="1">
    <location>
        <begin position="1160"/>
        <end position="1191"/>
    </location>
</feature>
<feature type="region of interest" description="Disordered" evidence="1">
    <location>
        <begin position="1767"/>
        <end position="1815"/>
    </location>
</feature>
<dbReference type="PROSITE" id="PS50916">
    <property type="entry name" value="RABBD"/>
    <property type="match status" value="1"/>
</dbReference>
<feature type="region of interest" description="Disordered" evidence="1">
    <location>
        <begin position="241"/>
        <end position="260"/>
    </location>
</feature>
<feature type="compositionally biased region" description="Polar residues" evidence="1">
    <location>
        <begin position="93"/>
        <end position="105"/>
    </location>
</feature>
<feature type="compositionally biased region" description="Polar residues" evidence="1">
    <location>
        <begin position="1062"/>
        <end position="1071"/>
    </location>
</feature>
<accession>A0A6J0UL41</accession>
<dbReference type="OrthoDB" id="9908998at2759"/>
<organism evidence="3 4">
    <name type="scientific">Pogona vitticeps</name>
    <name type="common">central bearded dragon</name>
    <dbReference type="NCBI Taxonomy" id="103695"/>
    <lineage>
        <taxon>Eukaryota</taxon>
        <taxon>Metazoa</taxon>
        <taxon>Chordata</taxon>
        <taxon>Craniata</taxon>
        <taxon>Vertebrata</taxon>
        <taxon>Euteleostomi</taxon>
        <taxon>Lepidosauria</taxon>
        <taxon>Squamata</taxon>
        <taxon>Bifurcata</taxon>
        <taxon>Unidentata</taxon>
        <taxon>Episquamata</taxon>
        <taxon>Toxicofera</taxon>
        <taxon>Iguania</taxon>
        <taxon>Acrodonta</taxon>
        <taxon>Agamidae</taxon>
        <taxon>Amphibolurinae</taxon>
        <taxon>Pogona</taxon>
    </lineage>
</organism>
<sequence length="1815" mass="204792">MNRAPRGGIDLSFLNEEEAKQIFQVLERDAQLKKAEKERISKLDKKKEEATGLPGVNGEWFEEIQKRKFQNDSDASRMFKQPLAHRLRKAIGNDSTNTKPSSSQKHGLPSILGGLRTPFASLFSFRKSKRHQPPKPQQKSEECNPRYDRFAAGAHMSSKPEEMAKTETLDSPLPSEPAKMGFEANQAEMLEDSTCTWNEQLENELLRVLGSLDDQLAREQSQETVNRRTPIHYDSRASELSHYPTISPHGISRGVQRNDPSMFLSDGTRTLRARDNHRTLSRPRVFYDTYMKRHHTADYTAGDTYVRRSPALRRENSTRSLGHSSEGSLKLHSGPNTSGFGHKNFATVNRSCSLSCLARGQSLASVDQLSTAALHYPLENDRGFTQRNYRRHTKRTPLSSIVWNQPQSSENSPYADRLLRTQSLMEFGPTFEDTLPRSPQENTRYEFYRSKEYYRRVGPNRTHSVFANKHVDPLYFDNQDNYLLHQMERNSSKSYYRYPSFHGRMNQFPKSFPSGRTEEHFLGSDSHRYYSDDVFVTPDTDFEMIPSNLSNWPNVCMKKSGSWIWDHDSQDHIWGVDHLEGLKNRFFSKHPDGIQGHTAYDLYVPKSQTKHAVQQNLLIGADQNPSKTVQTNEYFQVRASEEVRNPAHIQSGKMEGEPTKGEKLRLVSRQRDTSSPAESHISPSLNSSSAALSRKPTKLTSIRNIDNIYLSNIHKREGQRNQGDCSINSDLDQMHPSYFTAKSTRAMNQNSQQEKHQSENLGTFIHNKASGNICSAVFSKGPEVFAHDELPYSCAESIHKHNKFVKHGTSNSISGPPSNSPPKSPTKNYTFPRKSASIDGSVLSEKSLSQFHPSRQTPYRNEKHVGDYLEALGSSKMENIYSKKRDKITLNPAHSSLNPSFKDLTCDEIPQTKDSHLQLTQDSKHSLDGTSTVASKLEKEVLCDPDKSEMSEFSECEEMYTRNPLKQYKTTSTLTVSIEEDNVKYQELISVYYTLPRKRSRTLCNLFLDDTKMDAESSSPTKKSSPPQKKYVHVHLATVAFPSSSEKGKCDSLSKISIASDMQQNSKMSSDATKEGTHIPDTTTDRAPTILSPSMVHNKDETVTIEESEIAFSNRIESLGFLSDSKSSKIVDYSLSAVTNTLCNEHVDKGPSPLNKGSKIDTSSTLKLSNSTHNKTTPGNLVATSSAMNTQKGRPLLFPPSTEPVSSNNSHIPRSVDNNKEITHIADSEISTTDCTKDSFRQDAKNKENVRFLYHSISRKADKLQLKNESVSSSRQEVLTSETKVCSDFQKQTPLVDVASTVHPEFQLNKSASEYRKSAQEAKHQNSVIHKICKASQRSETYSTNNHNPNSKDQLISTTQGLSDDSASENKQSSDCTKDKTSDIEKRKNRPSIKNKLAAIYKTSRKFSSKKSLTLKPHISNIVSQNDSSFSETSNSHSMLISSDTPQVILQTENEKQSQNPLTDEFENTALEQPENKKSVTNEAPSLITNEIRRPFANLCNQKHEIPSLRLSDKKPAGKQNSTILFSKEIMPKLSSHSQTYDKGLENNNPLTFSRITDSDLNQKNERDRSVGEPVFSPLSSDKSSNILTAHYSKATVCPPQEVISPTESDHYQNIKRSSRLRNPSLSCDEPVLNPSKTSRERHFSENSYTSVLHNRLSSGGNTINPGSRYNRKFKSHSELLSCDENENWDACDDNNRTFGSRRVMYPSIEFGIFGKEQQQIFLDNIKRSLTEGRLWRPYFLSNPRSLRREESISLSRPELLSSGFAERKVSAEGASPRVPSQAQGQDSADYSDTNSDTTTDDEYYLDGNDKESEL</sequence>
<feature type="region of interest" description="Disordered" evidence="1">
    <location>
        <begin position="806"/>
        <end position="834"/>
    </location>
</feature>
<protein>
    <submittedName>
        <fullName evidence="4">Exophilin-5 isoform X1</fullName>
    </submittedName>
</protein>
<feature type="region of interest" description="Disordered" evidence="1">
    <location>
        <begin position="1617"/>
        <end position="1645"/>
    </location>
</feature>
<reference evidence="4" key="1">
    <citation type="submission" date="2025-08" db="UniProtKB">
        <authorList>
            <consortium name="RefSeq"/>
        </authorList>
    </citation>
    <scope>IDENTIFICATION</scope>
</reference>
<feature type="compositionally biased region" description="Polar residues" evidence="1">
    <location>
        <begin position="1539"/>
        <end position="1556"/>
    </location>
</feature>
<feature type="region of interest" description="Disordered" evidence="1">
    <location>
        <begin position="91"/>
        <end position="112"/>
    </location>
</feature>
<feature type="region of interest" description="Disordered" evidence="1">
    <location>
        <begin position="640"/>
        <end position="697"/>
    </location>
</feature>
<evidence type="ECO:0000313" key="3">
    <source>
        <dbReference type="Proteomes" id="UP001652642"/>
    </source>
</evidence>
<feature type="compositionally biased region" description="Basic and acidic residues" evidence="1">
    <location>
        <begin position="1376"/>
        <end position="1386"/>
    </location>
</feature>
<evidence type="ECO:0000313" key="4">
    <source>
        <dbReference type="RefSeq" id="XP_020658809.2"/>
    </source>
</evidence>
<feature type="compositionally biased region" description="Basic and acidic residues" evidence="1">
    <location>
        <begin position="654"/>
        <end position="672"/>
    </location>
</feature>
<dbReference type="GeneID" id="110084090"/>
<feature type="region of interest" description="Disordered" evidence="1">
    <location>
        <begin position="1539"/>
        <end position="1583"/>
    </location>
</feature>
<dbReference type="GO" id="GO:0031267">
    <property type="term" value="F:small GTPase binding"/>
    <property type="evidence" value="ECO:0007669"/>
    <property type="project" value="InterPro"/>
</dbReference>
<feature type="compositionally biased region" description="Polar residues" evidence="1">
    <location>
        <begin position="318"/>
        <end position="327"/>
    </location>
</feature>
<feature type="region of interest" description="Disordered" evidence="1">
    <location>
        <begin position="1062"/>
        <end position="1090"/>
    </location>
</feature>
<keyword evidence="3" id="KW-1185">Reference proteome</keyword>
<gene>
    <name evidence="4" type="primary">EXPH5</name>
</gene>
<feature type="compositionally biased region" description="Polar residues" evidence="1">
    <location>
        <begin position="1339"/>
        <end position="1375"/>
    </location>
</feature>
<feature type="compositionally biased region" description="Basic and acidic residues" evidence="1">
    <location>
        <begin position="158"/>
        <end position="168"/>
    </location>
</feature>
<proteinExistence type="predicted"/>
<dbReference type="InParanoid" id="A0A6J0UL41"/>
<dbReference type="PANTHER" id="PTHR21469">
    <property type="entry name" value="EXOPHILIN-5"/>
    <property type="match status" value="1"/>
</dbReference>
<evidence type="ECO:0000256" key="1">
    <source>
        <dbReference type="SAM" id="MobiDB-lite"/>
    </source>
</evidence>
<dbReference type="Proteomes" id="UP001652642">
    <property type="component" value="Chromosome 3"/>
</dbReference>
<evidence type="ECO:0000259" key="2">
    <source>
        <dbReference type="PROSITE" id="PS50916"/>
    </source>
</evidence>
<dbReference type="InterPro" id="IPR039916">
    <property type="entry name" value="EXPH5"/>
</dbReference>
<feature type="compositionally biased region" description="Low complexity" evidence="1">
    <location>
        <begin position="679"/>
        <end position="693"/>
    </location>
</feature>